<dbReference type="SUPFAM" id="SSF53756">
    <property type="entry name" value="UDP-Glycosyltransferase/glycogen phosphorylase"/>
    <property type="match status" value="1"/>
</dbReference>
<keyword evidence="5 11" id="KW-0808">Transferase</keyword>
<keyword evidence="2" id="KW-1003">Cell membrane</keyword>
<keyword evidence="7" id="KW-0012">Acyltransferase</keyword>
<comment type="similarity">
    <text evidence="8">Belongs to the glycosyltransferase 9 family.</text>
</comment>
<dbReference type="PANTHER" id="PTHR30160">
    <property type="entry name" value="TETRAACYLDISACCHARIDE 4'-KINASE-RELATED"/>
    <property type="match status" value="1"/>
</dbReference>
<evidence type="ECO:0000256" key="1">
    <source>
        <dbReference type="ARBA" id="ARBA00004533"/>
    </source>
</evidence>
<dbReference type="CDD" id="cd07984">
    <property type="entry name" value="LPLAT_LABLAT-like"/>
    <property type="match status" value="1"/>
</dbReference>
<dbReference type="Proteomes" id="UP000306196">
    <property type="component" value="Unassembled WGS sequence"/>
</dbReference>
<keyword evidence="12" id="KW-1185">Reference proteome</keyword>
<gene>
    <name evidence="11" type="primary">waaF</name>
    <name evidence="11" type="ORF">FEM03_00405</name>
</gene>
<dbReference type="CDD" id="cd03789">
    <property type="entry name" value="GT9_LPS_heptosyltransferase"/>
    <property type="match status" value="1"/>
</dbReference>
<dbReference type="Pfam" id="PF03279">
    <property type="entry name" value="Lip_A_acyltrans"/>
    <property type="match status" value="1"/>
</dbReference>
<dbReference type="GO" id="GO:0016746">
    <property type="term" value="F:acyltransferase activity"/>
    <property type="evidence" value="ECO:0007669"/>
    <property type="project" value="UniProtKB-KW"/>
</dbReference>
<dbReference type="NCBIfam" id="TIGR02195">
    <property type="entry name" value="heptsyl_trn_II"/>
    <property type="match status" value="1"/>
</dbReference>
<comment type="catalytic activity">
    <reaction evidence="10">
        <text>an L-alpha-D-Hep-(1-&gt;5)-[alpha-Kdo-(2-&gt;4)]-alpha-Kdo-(2-&gt;6)-lipid A + ADP-L-glycero-beta-D-manno-heptose = an L-alpha-D-Hep-(1-&gt;3)-L-alpha-D-Hep-(1-&gt;5)-[alpha-Kdo-(2-&gt;4)]-alpha-Kdo-(2-&gt;6)-lipid A + ADP + H(+)</text>
        <dbReference type="Rhea" id="RHEA:74071"/>
        <dbReference type="ChEBI" id="CHEBI:15378"/>
        <dbReference type="ChEBI" id="CHEBI:61506"/>
        <dbReference type="ChEBI" id="CHEBI:193068"/>
        <dbReference type="ChEBI" id="CHEBI:193069"/>
        <dbReference type="ChEBI" id="CHEBI:456216"/>
        <dbReference type="EC" id="2.4.99.24"/>
    </reaction>
</comment>
<keyword evidence="4" id="KW-0328">Glycosyltransferase</keyword>
<dbReference type="OrthoDB" id="9797795at2"/>
<dbReference type="GO" id="GO:0009247">
    <property type="term" value="P:glycolipid biosynthetic process"/>
    <property type="evidence" value="ECO:0007669"/>
    <property type="project" value="UniProtKB-ARBA"/>
</dbReference>
<reference evidence="11 12" key="1">
    <citation type="submission" date="2019-05" db="EMBL/GenBank/DDBJ databases">
        <title>Verrucobacter flavum gen. nov., sp. nov. a new member of the family Verrucomicrobiaceae.</title>
        <authorList>
            <person name="Szuroczki S."/>
            <person name="Abbaszade G."/>
            <person name="Szabo A."/>
            <person name="Felfoldi T."/>
            <person name="Schumann P."/>
            <person name="Boka K."/>
            <person name="Keki Z."/>
            <person name="Toumi M."/>
            <person name="Toth E."/>
        </authorList>
    </citation>
    <scope>NUCLEOTIDE SEQUENCE [LARGE SCALE GENOMIC DNA]</scope>
    <source>
        <strain evidence="11 12">MG-N-17</strain>
    </source>
</reference>
<dbReference type="EC" id="2.4.99.24" evidence="9"/>
<sequence>MASGKKGDSPLNTMMQFMIYGLFRMVELGLALVPMRLCHALGKGIGTLAWLFFGKYRRLAEANLRIAFGREQDQVWIQKMARRHFESIGANFLCGLKLPLMSSAKVRKRVTIEGYEHALAQAEAGRPLLVAVCHLSCWELLTQLPEVFKIKGRPAASVYQSLGNRFLNAHVKRRRESLGYTLFDRSEGFSGPMKLLREEKGTLGVLVDQHAGDKGVWCPFFDRLASTSSIAALMSIRCGTPIVPLGVYDDGPGRWKLVFFPPVDSREKKPTAEGITAALNLAVEKMVRRAPHNWFWVHNRWKTPRPDFLLTKYRRGMVYPVGYDPLHLQPFNLLVRSPNWLGDACMTFPAVRALKKGRPDLRLTIFCPAKLADLWQSLPEVDAVITKEGKQGIREVARRIRQSGPFDAAILFTNSTRSTLEFWWAGIPRLVGYRGSLRSKLLNQVAKEDKKATRPKHHADKYLDLAIQCGASREDAEMDIGSVPRGHFLGICAGAEYGQAKRWPAERFAAVATKISERVPNTEWLLFGAPGEKALGEQLSGLMSGVTHHNLIGTTNLKELVACLRQCRLLVTNDTGTMHLAAAMGVQTVSIFGSTEPVLTGPVGDHHVIVRHHVPCSPCFKRECPFGHYDCMTGVTVEMVEEAVAGAMKSGE</sequence>
<proteinExistence type="inferred from homology"/>
<evidence type="ECO:0000256" key="2">
    <source>
        <dbReference type="ARBA" id="ARBA00022475"/>
    </source>
</evidence>
<evidence type="ECO:0000256" key="9">
    <source>
        <dbReference type="ARBA" id="ARBA00044042"/>
    </source>
</evidence>
<dbReference type="EMBL" id="VAUV01000001">
    <property type="protein sequence ID" value="TLD72571.1"/>
    <property type="molecule type" value="Genomic_DNA"/>
</dbReference>
<evidence type="ECO:0000256" key="7">
    <source>
        <dbReference type="ARBA" id="ARBA00023315"/>
    </source>
</evidence>
<name>A0A5R8KK02_9BACT</name>
<dbReference type="Pfam" id="PF01075">
    <property type="entry name" value="Glyco_transf_9"/>
    <property type="match status" value="1"/>
</dbReference>
<dbReference type="AlphaFoldDB" id="A0A5R8KK02"/>
<evidence type="ECO:0000313" key="12">
    <source>
        <dbReference type="Proteomes" id="UP000306196"/>
    </source>
</evidence>
<comment type="subcellular location">
    <subcellularLocation>
        <location evidence="1">Cell inner membrane</location>
    </subcellularLocation>
</comment>
<keyword evidence="3" id="KW-0997">Cell inner membrane</keyword>
<dbReference type="Gene3D" id="3.40.50.2000">
    <property type="entry name" value="Glycogen Phosphorylase B"/>
    <property type="match status" value="2"/>
</dbReference>
<dbReference type="InterPro" id="IPR002201">
    <property type="entry name" value="Glyco_trans_9"/>
</dbReference>
<organism evidence="11 12">
    <name type="scientific">Phragmitibacter flavus</name>
    <dbReference type="NCBI Taxonomy" id="2576071"/>
    <lineage>
        <taxon>Bacteria</taxon>
        <taxon>Pseudomonadati</taxon>
        <taxon>Verrucomicrobiota</taxon>
        <taxon>Verrucomicrobiia</taxon>
        <taxon>Verrucomicrobiales</taxon>
        <taxon>Verrucomicrobiaceae</taxon>
        <taxon>Phragmitibacter</taxon>
    </lineage>
</organism>
<evidence type="ECO:0000313" key="11">
    <source>
        <dbReference type="EMBL" id="TLD72571.1"/>
    </source>
</evidence>
<dbReference type="RefSeq" id="WP_138084195.1">
    <property type="nucleotide sequence ID" value="NZ_VAUV01000001.1"/>
</dbReference>
<comment type="caution">
    <text evidence="11">The sequence shown here is derived from an EMBL/GenBank/DDBJ whole genome shotgun (WGS) entry which is preliminary data.</text>
</comment>
<dbReference type="GO" id="GO:0005829">
    <property type="term" value="C:cytosol"/>
    <property type="evidence" value="ECO:0007669"/>
    <property type="project" value="TreeGrafter"/>
</dbReference>
<dbReference type="InterPro" id="IPR004960">
    <property type="entry name" value="LipA_acyltrans"/>
</dbReference>
<protein>
    <recommendedName>
        <fullName evidence="9">lipopolysaccharide heptosyltransferase II</fullName>
        <ecNumber evidence="9">2.4.99.24</ecNumber>
    </recommendedName>
</protein>
<evidence type="ECO:0000256" key="3">
    <source>
        <dbReference type="ARBA" id="ARBA00022519"/>
    </source>
</evidence>
<accession>A0A5R8KK02</accession>
<evidence type="ECO:0000256" key="5">
    <source>
        <dbReference type="ARBA" id="ARBA00022679"/>
    </source>
</evidence>
<evidence type="ECO:0000256" key="4">
    <source>
        <dbReference type="ARBA" id="ARBA00022676"/>
    </source>
</evidence>
<dbReference type="GO" id="GO:0005886">
    <property type="term" value="C:plasma membrane"/>
    <property type="evidence" value="ECO:0007669"/>
    <property type="project" value="UniProtKB-SubCell"/>
</dbReference>
<dbReference type="GO" id="GO:0008713">
    <property type="term" value="F:ADP-heptose-lipopolysaccharide heptosyltransferase activity"/>
    <property type="evidence" value="ECO:0007669"/>
    <property type="project" value="UniProtKB-EC"/>
</dbReference>
<keyword evidence="6" id="KW-0472">Membrane</keyword>
<dbReference type="InterPro" id="IPR051199">
    <property type="entry name" value="LPS_LOS_Heptosyltrfase"/>
</dbReference>
<evidence type="ECO:0000256" key="6">
    <source>
        <dbReference type="ARBA" id="ARBA00023136"/>
    </source>
</evidence>
<dbReference type="InterPro" id="IPR011910">
    <property type="entry name" value="RfaF"/>
</dbReference>
<evidence type="ECO:0000256" key="10">
    <source>
        <dbReference type="ARBA" id="ARBA00047503"/>
    </source>
</evidence>
<dbReference type="PANTHER" id="PTHR30160:SF7">
    <property type="entry name" value="ADP-HEPTOSE--LPS HEPTOSYLTRANSFERASE 2"/>
    <property type="match status" value="1"/>
</dbReference>
<evidence type="ECO:0000256" key="8">
    <source>
        <dbReference type="ARBA" id="ARBA00043995"/>
    </source>
</evidence>
<dbReference type="GO" id="GO:0009244">
    <property type="term" value="P:lipopolysaccharide core region biosynthetic process"/>
    <property type="evidence" value="ECO:0007669"/>
    <property type="project" value="TreeGrafter"/>
</dbReference>